<evidence type="ECO:0000259" key="4">
    <source>
        <dbReference type="Pfam" id="PF06094"/>
    </source>
</evidence>
<evidence type="ECO:0000256" key="2">
    <source>
        <dbReference type="ARBA" id="ARBA00022679"/>
    </source>
</evidence>
<sequence length="314" mass="34506">MEMLITLENMAQTSTAADTYADVNRWMQLFGYTAAQATRAIEKHFQDLSRLTISEDHWNLVRNTIQAQGHDQESYAHHMMHFASSSSTQQQPRPTSSPTKKKITEHYLIELVDGLTAADIQAMAGLSHPPKVSANDSGDKTSAAVDASTLAALEKALPHPFSYIPLPASAAKHLSDISIAPTLGVDATLPQHRISTAPTPLQSEYPVSYFFYGTLAEPDRLARLLDLECETILRVATVSRGRRVKWGPYYALVDGAEGDVVQGWVYEVGTREQEDELRRYEGGSYEVVRCEIGVGGVVGWGLTFRFCGDGGELS</sequence>
<dbReference type="PANTHER" id="PTHR31544:SF4">
    <property type="entry name" value="GAMMA-GLUTAMYLCYCLOTRANSFERASE-RELATED"/>
    <property type="match status" value="1"/>
</dbReference>
<comment type="caution">
    <text evidence="5">The sequence shown here is derived from an EMBL/GenBank/DDBJ whole genome shotgun (WGS) entry which is preliminary data.</text>
</comment>
<organism evidence="5 6">
    <name type="scientific">Karstenula rhodostoma CBS 690.94</name>
    <dbReference type="NCBI Taxonomy" id="1392251"/>
    <lineage>
        <taxon>Eukaryota</taxon>
        <taxon>Fungi</taxon>
        <taxon>Dikarya</taxon>
        <taxon>Ascomycota</taxon>
        <taxon>Pezizomycotina</taxon>
        <taxon>Dothideomycetes</taxon>
        <taxon>Pleosporomycetidae</taxon>
        <taxon>Pleosporales</taxon>
        <taxon>Massarineae</taxon>
        <taxon>Didymosphaeriaceae</taxon>
        <taxon>Karstenula</taxon>
    </lineage>
</organism>
<dbReference type="InterPro" id="IPR036568">
    <property type="entry name" value="GGCT-like_sf"/>
</dbReference>
<dbReference type="Pfam" id="PF06094">
    <property type="entry name" value="GGACT"/>
    <property type="match status" value="1"/>
</dbReference>
<dbReference type="Gene3D" id="3.10.490.10">
    <property type="entry name" value="Gamma-glutamyl cyclotransferase-like"/>
    <property type="match status" value="1"/>
</dbReference>
<dbReference type="InterPro" id="IPR009288">
    <property type="entry name" value="AIG2-like_dom"/>
</dbReference>
<dbReference type="Proteomes" id="UP000799764">
    <property type="component" value="Unassembled WGS sequence"/>
</dbReference>
<gene>
    <name evidence="5" type="ORF">P171DRAFT_519501</name>
</gene>
<feature type="domain" description="Gamma-glutamylcyclotransferase AIG2-like" evidence="4">
    <location>
        <begin position="209"/>
        <end position="294"/>
    </location>
</feature>
<dbReference type="GO" id="GO:0016740">
    <property type="term" value="F:transferase activity"/>
    <property type="evidence" value="ECO:0007669"/>
    <property type="project" value="UniProtKB-KW"/>
</dbReference>
<keyword evidence="2" id="KW-0808">Transferase</keyword>
<evidence type="ECO:0000256" key="1">
    <source>
        <dbReference type="ARBA" id="ARBA00008861"/>
    </source>
</evidence>
<dbReference type="OrthoDB" id="3262926at2759"/>
<evidence type="ECO:0000313" key="5">
    <source>
        <dbReference type="EMBL" id="KAF2447214.1"/>
    </source>
</evidence>
<accession>A0A9P4UCX8</accession>
<dbReference type="CDD" id="cd06661">
    <property type="entry name" value="GGCT_like"/>
    <property type="match status" value="1"/>
</dbReference>
<dbReference type="AlphaFoldDB" id="A0A9P4UCX8"/>
<evidence type="ECO:0000256" key="3">
    <source>
        <dbReference type="ARBA" id="ARBA00030602"/>
    </source>
</evidence>
<dbReference type="PANTHER" id="PTHR31544">
    <property type="entry name" value="AIG2-LIKE PROTEIN D"/>
    <property type="match status" value="1"/>
</dbReference>
<dbReference type="SUPFAM" id="SSF110857">
    <property type="entry name" value="Gamma-glutamyl cyclotransferase-like"/>
    <property type="match status" value="1"/>
</dbReference>
<protein>
    <recommendedName>
        <fullName evidence="3">Putative gamma-glutamylcyclotransferase</fullName>
    </recommendedName>
</protein>
<evidence type="ECO:0000313" key="6">
    <source>
        <dbReference type="Proteomes" id="UP000799764"/>
    </source>
</evidence>
<reference evidence="5" key="1">
    <citation type="journal article" date="2020" name="Stud. Mycol.">
        <title>101 Dothideomycetes genomes: a test case for predicting lifestyles and emergence of pathogens.</title>
        <authorList>
            <person name="Haridas S."/>
            <person name="Albert R."/>
            <person name="Binder M."/>
            <person name="Bloem J."/>
            <person name="Labutti K."/>
            <person name="Salamov A."/>
            <person name="Andreopoulos B."/>
            <person name="Baker S."/>
            <person name="Barry K."/>
            <person name="Bills G."/>
            <person name="Bluhm B."/>
            <person name="Cannon C."/>
            <person name="Castanera R."/>
            <person name="Culley D."/>
            <person name="Daum C."/>
            <person name="Ezra D."/>
            <person name="Gonzalez J."/>
            <person name="Henrissat B."/>
            <person name="Kuo A."/>
            <person name="Liang C."/>
            <person name="Lipzen A."/>
            <person name="Lutzoni F."/>
            <person name="Magnuson J."/>
            <person name="Mondo S."/>
            <person name="Nolan M."/>
            <person name="Ohm R."/>
            <person name="Pangilinan J."/>
            <person name="Park H.-J."/>
            <person name="Ramirez L."/>
            <person name="Alfaro M."/>
            <person name="Sun H."/>
            <person name="Tritt A."/>
            <person name="Yoshinaga Y."/>
            <person name="Zwiers L.-H."/>
            <person name="Turgeon B."/>
            <person name="Goodwin S."/>
            <person name="Spatafora J."/>
            <person name="Crous P."/>
            <person name="Grigoriev I."/>
        </authorList>
    </citation>
    <scope>NUCLEOTIDE SEQUENCE</scope>
    <source>
        <strain evidence="5">CBS 690.94</strain>
    </source>
</reference>
<dbReference type="EMBL" id="MU001497">
    <property type="protein sequence ID" value="KAF2447214.1"/>
    <property type="molecule type" value="Genomic_DNA"/>
</dbReference>
<proteinExistence type="inferred from homology"/>
<dbReference type="InterPro" id="IPR013024">
    <property type="entry name" value="GGCT-like"/>
</dbReference>
<dbReference type="InterPro" id="IPR045038">
    <property type="entry name" value="AIG2-like"/>
</dbReference>
<name>A0A9P4UCX8_9PLEO</name>
<keyword evidence="6" id="KW-1185">Reference proteome</keyword>
<comment type="similarity">
    <text evidence="1">Belongs to the gamma-glutamylcyclotransferase family.</text>
</comment>